<evidence type="ECO:0000313" key="3">
    <source>
        <dbReference type="Proteomes" id="UP000281406"/>
    </source>
</evidence>
<feature type="compositionally biased region" description="Basic and acidic residues" evidence="1">
    <location>
        <begin position="19"/>
        <end position="30"/>
    </location>
</feature>
<evidence type="ECO:0000256" key="1">
    <source>
        <dbReference type="SAM" id="MobiDB-lite"/>
    </source>
</evidence>
<comment type="caution">
    <text evidence="2">The sequence shown here is derived from an EMBL/GenBank/DDBJ whole genome shotgun (WGS) entry which is preliminary data.</text>
</comment>
<accession>A0A3N0XE28</accession>
<keyword evidence="3" id="KW-1185">Reference proteome</keyword>
<proteinExistence type="predicted"/>
<reference evidence="2 3" key="1">
    <citation type="submission" date="2018-10" db="EMBL/GenBank/DDBJ databases">
        <title>Genome assembly for a Yunnan-Guizhou Plateau 3E fish, Anabarilius grahami (Regan), and its evolutionary and genetic applications.</title>
        <authorList>
            <person name="Jiang W."/>
        </authorList>
    </citation>
    <scope>NUCLEOTIDE SEQUENCE [LARGE SCALE GENOMIC DNA]</scope>
    <source>
        <strain evidence="2">AG-KIZ</strain>
        <tissue evidence="2">Muscle</tissue>
    </source>
</reference>
<sequence>MEAKVANNRGSHGPETGDLEGKDSALRERIPASLPPRWRARGNLCFCLSRRWLSGVPTSTQKEQFPNPPGHKRVRLSVCEAPPCHSQPPLTSPAAVILAESLATQTLLLTEH</sequence>
<dbReference type="Proteomes" id="UP000281406">
    <property type="component" value="Unassembled WGS sequence"/>
</dbReference>
<dbReference type="EMBL" id="RJVU01079141">
    <property type="protein sequence ID" value="ROI15642.1"/>
    <property type="molecule type" value="Genomic_DNA"/>
</dbReference>
<organism evidence="2 3">
    <name type="scientific">Anabarilius grahami</name>
    <name type="common">Kanglang fish</name>
    <name type="synonym">Barilius grahami</name>
    <dbReference type="NCBI Taxonomy" id="495550"/>
    <lineage>
        <taxon>Eukaryota</taxon>
        <taxon>Metazoa</taxon>
        <taxon>Chordata</taxon>
        <taxon>Craniata</taxon>
        <taxon>Vertebrata</taxon>
        <taxon>Euteleostomi</taxon>
        <taxon>Actinopterygii</taxon>
        <taxon>Neopterygii</taxon>
        <taxon>Teleostei</taxon>
        <taxon>Ostariophysi</taxon>
        <taxon>Cypriniformes</taxon>
        <taxon>Xenocyprididae</taxon>
        <taxon>Xenocypridinae</taxon>
        <taxon>Xenocypridinae incertae sedis</taxon>
        <taxon>Anabarilius</taxon>
    </lineage>
</organism>
<dbReference type="AlphaFoldDB" id="A0A3N0XE28"/>
<evidence type="ECO:0000313" key="2">
    <source>
        <dbReference type="EMBL" id="ROI15642.1"/>
    </source>
</evidence>
<protein>
    <submittedName>
        <fullName evidence="2">Uncharacterized protein</fullName>
    </submittedName>
</protein>
<name>A0A3N0XE28_ANAGA</name>
<feature type="region of interest" description="Disordered" evidence="1">
    <location>
        <begin position="1"/>
        <end position="30"/>
    </location>
</feature>
<gene>
    <name evidence="2" type="ORF">DPX16_20180</name>
</gene>